<reference evidence="2 3" key="1">
    <citation type="submission" date="2020-02" db="EMBL/GenBank/DDBJ databases">
        <authorList>
            <person name="Ma Q."/>
            <person name="Huang Y."/>
            <person name="Song X."/>
            <person name="Pei D."/>
        </authorList>
    </citation>
    <scope>NUCLEOTIDE SEQUENCE [LARGE SCALE GENOMIC DNA]</scope>
    <source>
        <strain evidence="2">Sxm20200214</strain>
        <tissue evidence="2">Leaf</tissue>
    </source>
</reference>
<protein>
    <submittedName>
        <fullName evidence="2">Uncharacterized protein</fullName>
    </submittedName>
</protein>
<evidence type="ECO:0000256" key="1">
    <source>
        <dbReference type="SAM" id="MobiDB-lite"/>
    </source>
</evidence>
<organism evidence="2 3">
    <name type="scientific">Brassica carinata</name>
    <name type="common">Ethiopian mustard</name>
    <name type="synonym">Abyssinian cabbage</name>
    <dbReference type="NCBI Taxonomy" id="52824"/>
    <lineage>
        <taxon>Eukaryota</taxon>
        <taxon>Viridiplantae</taxon>
        <taxon>Streptophyta</taxon>
        <taxon>Embryophyta</taxon>
        <taxon>Tracheophyta</taxon>
        <taxon>Spermatophyta</taxon>
        <taxon>Magnoliopsida</taxon>
        <taxon>eudicotyledons</taxon>
        <taxon>Gunneridae</taxon>
        <taxon>Pentapetalae</taxon>
        <taxon>rosids</taxon>
        <taxon>malvids</taxon>
        <taxon>Brassicales</taxon>
        <taxon>Brassicaceae</taxon>
        <taxon>Brassiceae</taxon>
        <taxon>Brassica</taxon>
    </lineage>
</organism>
<proteinExistence type="predicted"/>
<evidence type="ECO:0000313" key="2">
    <source>
        <dbReference type="EMBL" id="KAG2303670.1"/>
    </source>
</evidence>
<name>A0A8X7SDY9_BRACI</name>
<comment type="caution">
    <text evidence="2">The sequence shown here is derived from an EMBL/GenBank/DDBJ whole genome shotgun (WGS) entry which is preliminary data.</text>
</comment>
<dbReference type="Proteomes" id="UP000886595">
    <property type="component" value="Unassembled WGS sequence"/>
</dbReference>
<keyword evidence="3" id="KW-1185">Reference proteome</keyword>
<dbReference type="EMBL" id="JAAMPC010000007">
    <property type="protein sequence ID" value="KAG2303670.1"/>
    <property type="molecule type" value="Genomic_DNA"/>
</dbReference>
<dbReference type="AlphaFoldDB" id="A0A8X7SDY9"/>
<gene>
    <name evidence="2" type="ORF">Bca52824_032321</name>
</gene>
<feature type="region of interest" description="Disordered" evidence="1">
    <location>
        <begin position="1"/>
        <end position="49"/>
    </location>
</feature>
<accession>A0A8X7SDY9</accession>
<evidence type="ECO:0000313" key="3">
    <source>
        <dbReference type="Proteomes" id="UP000886595"/>
    </source>
</evidence>
<sequence>MVRYRRNSKGIAQPREGSRRVEFSPHQYQGRFCPSQDQSSPVHSRRPGWVWPSPLRSTSCLSA</sequence>